<keyword evidence="4" id="KW-1003">Cell membrane</keyword>
<dbReference type="AlphaFoldDB" id="A0A1B9QVE8"/>
<protein>
    <submittedName>
        <fullName evidence="12">Type II secretion system protein GspC</fullName>
    </submittedName>
</protein>
<accession>A0A1B9QVE8</accession>
<evidence type="ECO:0000256" key="3">
    <source>
        <dbReference type="ARBA" id="ARBA00022448"/>
    </source>
</evidence>
<comment type="subcellular location">
    <subcellularLocation>
        <location evidence="1">Cell inner membrane</location>
    </subcellularLocation>
</comment>
<dbReference type="GO" id="GO:0015627">
    <property type="term" value="C:type II protein secretion system complex"/>
    <property type="evidence" value="ECO:0007669"/>
    <property type="project" value="InterPro"/>
</dbReference>
<feature type="transmembrane region" description="Helical" evidence="10">
    <location>
        <begin position="32"/>
        <end position="53"/>
    </location>
</feature>
<dbReference type="GO" id="GO:0015628">
    <property type="term" value="P:protein secretion by the type II secretion system"/>
    <property type="evidence" value="ECO:0007669"/>
    <property type="project" value="InterPro"/>
</dbReference>
<keyword evidence="6 10" id="KW-0812">Transmembrane</keyword>
<dbReference type="InterPro" id="IPR036034">
    <property type="entry name" value="PDZ_sf"/>
</dbReference>
<dbReference type="InterPro" id="IPR024961">
    <property type="entry name" value="T2SS_GspC_N"/>
</dbReference>
<comment type="caution">
    <text evidence="12">The sequence shown here is derived from an EMBL/GenBank/DDBJ whole genome shotgun (WGS) entry which is preliminary data.</text>
</comment>
<evidence type="ECO:0000313" key="13">
    <source>
        <dbReference type="Proteomes" id="UP000093173"/>
    </source>
</evidence>
<evidence type="ECO:0000259" key="11">
    <source>
        <dbReference type="Pfam" id="PF11356"/>
    </source>
</evidence>
<dbReference type="SUPFAM" id="SSF50156">
    <property type="entry name" value="PDZ domain-like"/>
    <property type="match status" value="1"/>
</dbReference>
<dbReference type="Proteomes" id="UP000093173">
    <property type="component" value="Unassembled WGS sequence"/>
</dbReference>
<dbReference type="EMBL" id="MAJZ01000872">
    <property type="protein sequence ID" value="OCH72859.1"/>
    <property type="molecule type" value="Genomic_DNA"/>
</dbReference>
<dbReference type="InterPro" id="IPR001639">
    <property type="entry name" value="T2SS_protein-GspC"/>
</dbReference>
<evidence type="ECO:0000256" key="7">
    <source>
        <dbReference type="ARBA" id="ARBA00022927"/>
    </source>
</evidence>
<dbReference type="RefSeq" id="WP_065577339.1">
    <property type="nucleotide sequence ID" value="NZ_JBNGCH010000872.1"/>
</dbReference>
<dbReference type="Gene3D" id="2.30.30.830">
    <property type="match status" value="1"/>
</dbReference>
<evidence type="ECO:0000256" key="1">
    <source>
        <dbReference type="ARBA" id="ARBA00004533"/>
    </source>
</evidence>
<name>A0A1B9QVE8_9VIBR</name>
<keyword evidence="9 10" id="KW-0472">Membrane</keyword>
<evidence type="ECO:0000256" key="6">
    <source>
        <dbReference type="ARBA" id="ARBA00022692"/>
    </source>
</evidence>
<feature type="domain" description="Type II secretion system protein GspC N-terminal" evidence="11">
    <location>
        <begin position="36"/>
        <end position="175"/>
    </location>
</feature>
<keyword evidence="7" id="KW-0653">Protein transport</keyword>
<sequence>MKQNFFSNNIASNVWLQKLTAHSVVIQQRASLLLCVLLLVLSAWMLGKVFWLVQSPVDSVTPWVAQPISKQNKAQSTIDTSSLTGSHLFGEYKQESKPIEKPVVQDAPKTRLNLTLVGVVASSDNGKSLAVIANRGRQATYGLNEQIEGTRVQLKAVFNDRVIIDNSGRDETLMLAGIDYSKLSQNTAQNTVAVRPSVNRQGNNPVKSDNESNLETVRAQISEDPQKIFQYVRMSQVKRDGNVIGYRVTPGKEPELFRSVGLESGDIATQLNGHDLTDPVSMSKVFSAISELSELNLTVERDGQTHDINIEF</sequence>
<gene>
    <name evidence="12" type="ORF">A6E14_00630</name>
</gene>
<dbReference type="Gene3D" id="2.30.42.10">
    <property type="match status" value="1"/>
</dbReference>
<dbReference type="Pfam" id="PF11356">
    <property type="entry name" value="T2SSC"/>
    <property type="match status" value="1"/>
</dbReference>
<keyword evidence="3" id="KW-0813">Transport</keyword>
<keyword evidence="5" id="KW-0997">Cell inner membrane</keyword>
<evidence type="ECO:0000256" key="4">
    <source>
        <dbReference type="ARBA" id="ARBA00022475"/>
    </source>
</evidence>
<proteinExistence type="inferred from homology"/>
<evidence type="ECO:0000313" key="12">
    <source>
        <dbReference type="EMBL" id="OCH72859.1"/>
    </source>
</evidence>
<evidence type="ECO:0000256" key="5">
    <source>
        <dbReference type="ARBA" id="ARBA00022519"/>
    </source>
</evidence>
<evidence type="ECO:0000256" key="8">
    <source>
        <dbReference type="ARBA" id="ARBA00022989"/>
    </source>
</evidence>
<evidence type="ECO:0000256" key="10">
    <source>
        <dbReference type="SAM" id="Phobius"/>
    </source>
</evidence>
<evidence type="ECO:0000256" key="2">
    <source>
        <dbReference type="ARBA" id="ARBA00007986"/>
    </source>
</evidence>
<organism evidence="12 13">
    <name type="scientific">Vibrio genomosp. F10</name>
    <dbReference type="NCBI Taxonomy" id="723171"/>
    <lineage>
        <taxon>Bacteria</taxon>
        <taxon>Pseudomonadati</taxon>
        <taxon>Pseudomonadota</taxon>
        <taxon>Gammaproteobacteria</taxon>
        <taxon>Vibrionales</taxon>
        <taxon>Vibrionaceae</taxon>
        <taxon>Vibrio</taxon>
    </lineage>
</organism>
<dbReference type="GO" id="GO:0005886">
    <property type="term" value="C:plasma membrane"/>
    <property type="evidence" value="ECO:0007669"/>
    <property type="project" value="UniProtKB-SubCell"/>
</dbReference>
<keyword evidence="13" id="KW-1185">Reference proteome</keyword>
<dbReference type="NCBIfam" id="TIGR01713">
    <property type="entry name" value="typeII_sec_gspC"/>
    <property type="match status" value="1"/>
</dbReference>
<evidence type="ECO:0000256" key="9">
    <source>
        <dbReference type="ARBA" id="ARBA00023136"/>
    </source>
</evidence>
<keyword evidence="8 10" id="KW-1133">Transmembrane helix</keyword>
<comment type="similarity">
    <text evidence="2">Belongs to the GSP C family.</text>
</comment>
<reference evidence="13" key="1">
    <citation type="submission" date="2016-06" db="EMBL/GenBank/DDBJ databases">
        <authorList>
            <person name="Hehemann J.-H."/>
            <person name="Arevalo P."/>
            <person name="Datta M.S."/>
            <person name="Polz M.F."/>
        </authorList>
    </citation>
    <scope>NUCLEOTIDE SEQUENCE [LARGE SCALE GENOMIC DNA]</scope>
    <source>
        <strain evidence="13">9CSC122</strain>
    </source>
</reference>